<gene>
    <name evidence="9" type="ORF">GCM10007147_20800</name>
</gene>
<evidence type="ECO:0000313" key="9">
    <source>
        <dbReference type="EMBL" id="GHD24581.1"/>
    </source>
</evidence>
<keyword evidence="3" id="KW-0813">Transport</keyword>
<evidence type="ECO:0000313" key="10">
    <source>
        <dbReference type="Proteomes" id="UP000654947"/>
    </source>
</evidence>
<evidence type="ECO:0000256" key="6">
    <source>
        <dbReference type="ARBA" id="ARBA00022989"/>
    </source>
</evidence>
<keyword evidence="4" id="KW-1003">Cell membrane</keyword>
<keyword evidence="5 8" id="KW-0812">Transmembrane</keyword>
<dbReference type="Proteomes" id="UP000654947">
    <property type="component" value="Unassembled WGS sequence"/>
</dbReference>
<dbReference type="PANTHER" id="PTHR34702">
    <property type="entry name" value="NA(+)/H(+) ANTIPORTER SUBUNIT F1"/>
    <property type="match status" value="1"/>
</dbReference>
<feature type="transmembrane region" description="Helical" evidence="8">
    <location>
        <begin position="6"/>
        <end position="25"/>
    </location>
</feature>
<dbReference type="Pfam" id="PF04066">
    <property type="entry name" value="MrpF_PhaF"/>
    <property type="match status" value="1"/>
</dbReference>
<dbReference type="GO" id="GO:0015385">
    <property type="term" value="F:sodium:proton antiporter activity"/>
    <property type="evidence" value="ECO:0007669"/>
    <property type="project" value="TreeGrafter"/>
</dbReference>
<evidence type="ECO:0000256" key="1">
    <source>
        <dbReference type="ARBA" id="ARBA00004651"/>
    </source>
</evidence>
<dbReference type="EMBL" id="BMXL01000008">
    <property type="protein sequence ID" value="GHD24581.1"/>
    <property type="molecule type" value="Genomic_DNA"/>
</dbReference>
<sequence>MQPIDIGIVAIVLGMAVAAYRILIGPSSADRGAGADVVFYGFVGLVALLGFRLGTDLVVDIVLVCALVGFLSALSVARLISGGKR</sequence>
<protein>
    <recommendedName>
        <fullName evidence="11">Pesticidal protein Cry26Aa</fullName>
    </recommendedName>
</protein>
<accession>A0A919CH03</accession>
<dbReference type="InterPro" id="IPR007208">
    <property type="entry name" value="MrpF/PhaF-like"/>
</dbReference>
<dbReference type="RefSeq" id="WP_193517836.1">
    <property type="nucleotide sequence ID" value="NZ_BMXL01000008.1"/>
</dbReference>
<name>A0A919CH03_9ACTN</name>
<proteinExistence type="inferred from homology"/>
<comment type="subcellular location">
    <subcellularLocation>
        <location evidence="1">Cell membrane</location>
        <topology evidence="1">Multi-pass membrane protein</topology>
    </subcellularLocation>
</comment>
<evidence type="ECO:0000256" key="8">
    <source>
        <dbReference type="SAM" id="Phobius"/>
    </source>
</evidence>
<reference evidence="9 10" key="1">
    <citation type="journal article" date="2014" name="Int. J. Syst. Evol. Microbiol.">
        <title>Complete genome sequence of Corynebacterium casei LMG S-19264T (=DSM 44701T), isolated from a smear-ripened cheese.</title>
        <authorList>
            <consortium name="US DOE Joint Genome Institute (JGI-PGF)"/>
            <person name="Walter F."/>
            <person name="Albersmeier A."/>
            <person name="Kalinowski J."/>
            <person name="Ruckert C."/>
        </authorList>
    </citation>
    <scope>NUCLEOTIDE SEQUENCE [LARGE SCALE GENOMIC DNA]</scope>
    <source>
        <strain evidence="9 10">KCTC 19473</strain>
    </source>
</reference>
<comment type="similarity">
    <text evidence="2">Belongs to the CPA3 antiporters (TC 2.A.63) subunit F family.</text>
</comment>
<evidence type="ECO:0000256" key="2">
    <source>
        <dbReference type="ARBA" id="ARBA00009212"/>
    </source>
</evidence>
<keyword evidence="7 8" id="KW-0472">Membrane</keyword>
<dbReference type="AlphaFoldDB" id="A0A919CH03"/>
<evidence type="ECO:0000256" key="7">
    <source>
        <dbReference type="ARBA" id="ARBA00023136"/>
    </source>
</evidence>
<keyword evidence="6 8" id="KW-1133">Transmembrane helix</keyword>
<feature type="transmembrane region" description="Helical" evidence="8">
    <location>
        <begin position="37"/>
        <end position="55"/>
    </location>
</feature>
<organism evidence="9 10">
    <name type="scientific">Nocardiopsis kunsanensis</name>
    <dbReference type="NCBI Taxonomy" id="141693"/>
    <lineage>
        <taxon>Bacteria</taxon>
        <taxon>Bacillati</taxon>
        <taxon>Actinomycetota</taxon>
        <taxon>Actinomycetes</taxon>
        <taxon>Streptosporangiales</taxon>
        <taxon>Nocardiopsidaceae</taxon>
        <taxon>Nocardiopsis</taxon>
    </lineage>
</organism>
<evidence type="ECO:0000256" key="3">
    <source>
        <dbReference type="ARBA" id="ARBA00022448"/>
    </source>
</evidence>
<keyword evidence="10" id="KW-1185">Reference proteome</keyword>
<evidence type="ECO:0000256" key="5">
    <source>
        <dbReference type="ARBA" id="ARBA00022692"/>
    </source>
</evidence>
<evidence type="ECO:0000256" key="4">
    <source>
        <dbReference type="ARBA" id="ARBA00022475"/>
    </source>
</evidence>
<feature type="transmembrane region" description="Helical" evidence="8">
    <location>
        <begin position="61"/>
        <end position="80"/>
    </location>
</feature>
<dbReference type="GO" id="GO:0005886">
    <property type="term" value="C:plasma membrane"/>
    <property type="evidence" value="ECO:0007669"/>
    <property type="project" value="UniProtKB-SubCell"/>
</dbReference>
<evidence type="ECO:0008006" key="11">
    <source>
        <dbReference type="Google" id="ProtNLM"/>
    </source>
</evidence>
<comment type="caution">
    <text evidence="9">The sequence shown here is derived from an EMBL/GenBank/DDBJ whole genome shotgun (WGS) entry which is preliminary data.</text>
</comment>
<dbReference type="PANTHER" id="PTHR34702:SF1">
    <property type="entry name" value="NA(+)_H(+) ANTIPORTER SUBUNIT F"/>
    <property type="match status" value="1"/>
</dbReference>